<dbReference type="Proteomes" id="UP000478052">
    <property type="component" value="Unassembled WGS sequence"/>
</dbReference>
<protein>
    <submittedName>
        <fullName evidence="10">Cytochrome P450 307a1-like</fullName>
    </submittedName>
</protein>
<evidence type="ECO:0000256" key="3">
    <source>
        <dbReference type="ARBA" id="ARBA00022723"/>
    </source>
</evidence>
<dbReference type="GO" id="GO:0016705">
    <property type="term" value="F:oxidoreductase activity, acting on paired donors, with incorporation or reduction of molecular oxygen"/>
    <property type="evidence" value="ECO:0007669"/>
    <property type="project" value="InterPro"/>
</dbReference>
<evidence type="ECO:0000256" key="7">
    <source>
        <dbReference type="PIRSR" id="PIRSR602401-1"/>
    </source>
</evidence>
<evidence type="ECO:0000256" key="4">
    <source>
        <dbReference type="ARBA" id="ARBA00023002"/>
    </source>
</evidence>
<comment type="similarity">
    <text evidence="2 8">Belongs to the cytochrome P450 family.</text>
</comment>
<reference evidence="10 11" key="1">
    <citation type="submission" date="2019-08" db="EMBL/GenBank/DDBJ databases">
        <title>Whole genome of Aphis craccivora.</title>
        <authorList>
            <person name="Voronova N.V."/>
            <person name="Shulinski R.S."/>
            <person name="Bandarenka Y.V."/>
            <person name="Zhorov D.G."/>
            <person name="Warner D."/>
        </authorList>
    </citation>
    <scope>NUCLEOTIDE SEQUENCE [LARGE SCALE GENOMIC DNA]</scope>
    <source>
        <strain evidence="10">180601</strain>
        <tissue evidence="10">Whole Body</tissue>
    </source>
</reference>
<comment type="cofactor">
    <cofactor evidence="1 7">
        <name>heme</name>
        <dbReference type="ChEBI" id="CHEBI:30413"/>
    </cofactor>
</comment>
<dbReference type="PANTHER" id="PTHR24303:SF27">
    <property type="entry name" value="CYTOCHROME P450 307B1"/>
    <property type="match status" value="1"/>
</dbReference>
<dbReference type="SUPFAM" id="SSF48264">
    <property type="entry name" value="Cytochrome P450"/>
    <property type="match status" value="1"/>
</dbReference>
<keyword evidence="9" id="KW-0812">Transmembrane</keyword>
<keyword evidence="5 7" id="KW-0408">Iron</keyword>
<evidence type="ECO:0000256" key="2">
    <source>
        <dbReference type="ARBA" id="ARBA00010617"/>
    </source>
</evidence>
<dbReference type="Pfam" id="PF00067">
    <property type="entry name" value="p450"/>
    <property type="match status" value="1"/>
</dbReference>
<proteinExistence type="inferred from homology"/>
<feature type="binding site" description="axial binding residue" evidence="7">
    <location>
        <position position="467"/>
    </location>
    <ligand>
        <name>heme</name>
        <dbReference type="ChEBI" id="CHEBI:30413"/>
    </ligand>
    <ligandPart>
        <name>Fe</name>
        <dbReference type="ChEBI" id="CHEBI:18248"/>
    </ligandPart>
</feature>
<accession>A0A6G0YUC4</accession>
<evidence type="ECO:0000256" key="5">
    <source>
        <dbReference type="ARBA" id="ARBA00023004"/>
    </source>
</evidence>
<keyword evidence="4 8" id="KW-0560">Oxidoreductase</keyword>
<dbReference type="GO" id="GO:0020037">
    <property type="term" value="F:heme binding"/>
    <property type="evidence" value="ECO:0007669"/>
    <property type="project" value="InterPro"/>
</dbReference>
<dbReference type="InterPro" id="IPR036396">
    <property type="entry name" value="Cyt_P450_sf"/>
</dbReference>
<keyword evidence="7 8" id="KW-0349">Heme</keyword>
<evidence type="ECO:0000256" key="6">
    <source>
        <dbReference type="ARBA" id="ARBA00023033"/>
    </source>
</evidence>
<dbReference type="GO" id="GO:0004497">
    <property type="term" value="F:monooxygenase activity"/>
    <property type="evidence" value="ECO:0007669"/>
    <property type="project" value="UniProtKB-KW"/>
</dbReference>
<dbReference type="EMBL" id="VUJU01002364">
    <property type="protein sequence ID" value="KAF0761535.1"/>
    <property type="molecule type" value="Genomic_DNA"/>
</dbReference>
<dbReference type="InterPro" id="IPR002401">
    <property type="entry name" value="Cyt_P450_E_grp-I"/>
</dbReference>
<gene>
    <name evidence="10" type="ORF">FWK35_00010109</name>
</gene>
<evidence type="ECO:0000256" key="1">
    <source>
        <dbReference type="ARBA" id="ARBA00001971"/>
    </source>
</evidence>
<dbReference type="OrthoDB" id="1470350at2759"/>
<organism evidence="10 11">
    <name type="scientific">Aphis craccivora</name>
    <name type="common">Cowpea aphid</name>
    <dbReference type="NCBI Taxonomy" id="307492"/>
    <lineage>
        <taxon>Eukaryota</taxon>
        <taxon>Metazoa</taxon>
        <taxon>Ecdysozoa</taxon>
        <taxon>Arthropoda</taxon>
        <taxon>Hexapoda</taxon>
        <taxon>Insecta</taxon>
        <taxon>Pterygota</taxon>
        <taxon>Neoptera</taxon>
        <taxon>Paraneoptera</taxon>
        <taxon>Hemiptera</taxon>
        <taxon>Sternorrhyncha</taxon>
        <taxon>Aphidomorpha</taxon>
        <taxon>Aphidoidea</taxon>
        <taxon>Aphididae</taxon>
        <taxon>Aphidini</taxon>
        <taxon>Aphis</taxon>
        <taxon>Aphis</taxon>
    </lineage>
</organism>
<feature type="transmembrane region" description="Helical" evidence="9">
    <location>
        <begin position="20"/>
        <end position="41"/>
    </location>
</feature>
<keyword evidence="9" id="KW-1133">Transmembrane helix</keyword>
<dbReference type="GO" id="GO:0005506">
    <property type="term" value="F:iron ion binding"/>
    <property type="evidence" value="ECO:0007669"/>
    <property type="project" value="InterPro"/>
</dbReference>
<keyword evidence="11" id="KW-1185">Reference proteome</keyword>
<dbReference type="PANTHER" id="PTHR24303">
    <property type="entry name" value="HEME-BINDING MONOOXYGENASE FAMILY"/>
    <property type="match status" value="1"/>
</dbReference>
<dbReference type="InterPro" id="IPR017972">
    <property type="entry name" value="Cyt_P450_CS"/>
</dbReference>
<evidence type="ECO:0000313" key="11">
    <source>
        <dbReference type="Proteomes" id="UP000478052"/>
    </source>
</evidence>
<name>A0A6G0YUC4_APHCR</name>
<dbReference type="PRINTS" id="PR00385">
    <property type="entry name" value="P450"/>
</dbReference>
<dbReference type="InterPro" id="IPR001128">
    <property type="entry name" value="Cyt_P450"/>
</dbReference>
<dbReference type="CDD" id="cd20617">
    <property type="entry name" value="CYP1_2-like"/>
    <property type="match status" value="1"/>
</dbReference>
<keyword evidence="3 7" id="KW-0479">Metal-binding</keyword>
<dbReference type="Gene3D" id="1.10.630.10">
    <property type="entry name" value="Cytochrome P450"/>
    <property type="match status" value="1"/>
</dbReference>
<evidence type="ECO:0000256" key="8">
    <source>
        <dbReference type="RuleBase" id="RU000461"/>
    </source>
</evidence>
<dbReference type="PRINTS" id="PR00463">
    <property type="entry name" value="EP450I"/>
</dbReference>
<evidence type="ECO:0000256" key="9">
    <source>
        <dbReference type="SAM" id="Phobius"/>
    </source>
</evidence>
<keyword evidence="6 8" id="KW-0503">Monooxygenase</keyword>
<comment type="caution">
    <text evidence="10">The sequence shown here is derived from an EMBL/GenBank/DDBJ whole genome shotgun (WGS) entry which is preliminary data.</text>
</comment>
<sequence>MEITTICLIECSQSADPGSVAISSLTYLLLFVLTAVLLFLIRDELKTKQVDHNAGLIDPPAPKAWPIIGHLYLMARYKVPYRVFDDIMADLGSVFRMDLGSVPCVVVNGLNNIREVLMIKGDHFDSRPSFRRFNQLFKGDKNNSLAFCDWSQLQKTRRELLRAHTFPNTTSNMYTRLDKCLKTELTDLTDTIDSMADTECVDLKNMLLHTCANVFMSYFCSTRFSRSYNKFKEFIRNFDEVFYEVNQGAPCDFLPSLMPLYHWHFKKIRAWSSKIRNFMETEIFDNRKAAWVPGTKPVDFVDNLLDAITQPDRDDGFDINIGLFSLEDIIGGHAAITNFIVKTFGFLVNRPDVQRRIQEEADAVVRASGSIGLTDRSHMPYTEAVVYESLRLIASPIVPHLANRDTSVDGVRIAKGTTVFLNNYSLHMSPELWNNPEHFSPERFINAEGRLEKPEYFIPFSGGKRSCMGYKLVQLLSFCTIGTLMNKYTLLPVEDVSYDVPKGNLALPFVTFPFRLRPRNFRKQ</sequence>
<dbReference type="PROSITE" id="PS00086">
    <property type="entry name" value="CYTOCHROME_P450"/>
    <property type="match status" value="1"/>
</dbReference>
<keyword evidence="9" id="KW-0472">Membrane</keyword>
<dbReference type="AlphaFoldDB" id="A0A6G0YUC4"/>
<evidence type="ECO:0000313" key="10">
    <source>
        <dbReference type="EMBL" id="KAF0761535.1"/>
    </source>
</evidence>